<dbReference type="STRING" id="1449351.RISW2_21360"/>
<accession>X7FAQ7</accession>
<evidence type="ECO:0000256" key="1">
    <source>
        <dbReference type="ARBA" id="ARBA00022729"/>
    </source>
</evidence>
<dbReference type="Proteomes" id="UP000023430">
    <property type="component" value="Unassembled WGS sequence"/>
</dbReference>
<dbReference type="InterPro" id="IPR050955">
    <property type="entry name" value="Plant_Biomass_Hydrol_Est"/>
</dbReference>
<evidence type="ECO:0000259" key="4">
    <source>
        <dbReference type="Pfam" id="PF02129"/>
    </source>
</evidence>
<dbReference type="AlphaFoldDB" id="X7FAQ7"/>
<name>X7FAQ7_9RHOB</name>
<protein>
    <submittedName>
        <fullName evidence="5">Polyhydroxybutyrate depolymerase</fullName>
    </submittedName>
</protein>
<dbReference type="Gene3D" id="3.40.50.1820">
    <property type="entry name" value="alpha/beta hydrolase"/>
    <property type="match status" value="1"/>
</dbReference>
<dbReference type="eggNOG" id="COG3509">
    <property type="taxonomic scope" value="Bacteria"/>
</dbReference>
<feature type="signal peptide" evidence="3">
    <location>
        <begin position="1"/>
        <end position="22"/>
    </location>
</feature>
<keyword evidence="6" id="KW-1185">Reference proteome</keyword>
<gene>
    <name evidence="5" type="ORF">RISW2_21360</name>
</gene>
<evidence type="ECO:0000256" key="2">
    <source>
        <dbReference type="ARBA" id="ARBA00022801"/>
    </source>
</evidence>
<dbReference type="PANTHER" id="PTHR43037">
    <property type="entry name" value="UNNAMED PRODUCT-RELATED"/>
    <property type="match status" value="1"/>
</dbReference>
<evidence type="ECO:0000313" key="6">
    <source>
        <dbReference type="Proteomes" id="UP000023430"/>
    </source>
</evidence>
<keyword evidence="1 3" id="KW-0732">Signal</keyword>
<dbReference type="Pfam" id="PF02129">
    <property type="entry name" value="Peptidase_S15"/>
    <property type="match status" value="1"/>
</dbReference>
<dbReference type="PATRIC" id="fig|1449351.3.peg.1308"/>
<dbReference type="EMBL" id="JAME01000007">
    <property type="protein sequence ID" value="ETX29803.1"/>
    <property type="molecule type" value="Genomic_DNA"/>
</dbReference>
<keyword evidence="2" id="KW-0378">Hydrolase</keyword>
<dbReference type="SUPFAM" id="SSF53474">
    <property type="entry name" value="alpha/beta-Hydrolases"/>
    <property type="match status" value="1"/>
</dbReference>
<feature type="chain" id="PRO_5004980263" evidence="3">
    <location>
        <begin position="23"/>
        <end position="283"/>
    </location>
</feature>
<evidence type="ECO:0000313" key="5">
    <source>
        <dbReference type="EMBL" id="ETX29803.1"/>
    </source>
</evidence>
<dbReference type="GO" id="GO:0016787">
    <property type="term" value="F:hydrolase activity"/>
    <property type="evidence" value="ECO:0007669"/>
    <property type="project" value="UniProtKB-KW"/>
</dbReference>
<dbReference type="InterPro" id="IPR000383">
    <property type="entry name" value="Xaa-Pro-like_dom"/>
</dbReference>
<dbReference type="InterPro" id="IPR029058">
    <property type="entry name" value="AB_hydrolase_fold"/>
</dbReference>
<dbReference type="PANTHER" id="PTHR43037:SF5">
    <property type="entry name" value="FERULOYL ESTERASE"/>
    <property type="match status" value="1"/>
</dbReference>
<organism evidence="5 6">
    <name type="scientific">Roseivivax isoporae LMG 25204</name>
    <dbReference type="NCBI Taxonomy" id="1449351"/>
    <lineage>
        <taxon>Bacteria</taxon>
        <taxon>Pseudomonadati</taxon>
        <taxon>Pseudomonadota</taxon>
        <taxon>Alphaproteobacteria</taxon>
        <taxon>Rhodobacterales</taxon>
        <taxon>Roseobacteraceae</taxon>
        <taxon>Roseivivax</taxon>
    </lineage>
</organism>
<comment type="caution">
    <text evidence="5">The sequence shown here is derived from an EMBL/GenBank/DDBJ whole genome shotgun (WGS) entry which is preliminary data.</text>
</comment>
<evidence type="ECO:0000256" key="3">
    <source>
        <dbReference type="SAM" id="SignalP"/>
    </source>
</evidence>
<sequence length="283" mass="30098">MTRWAGAAALLLAGALGGTAQAGCGDDPAPCEIETGTYHVELPAGGGEDAPALVFVHGWGASGEGTLSMRGMVEAALGRGYAVIAPDGVPRQGRPGRTWGFQPERRGPRDEVAFLAAVRDDAGRRFGLDTGRMLLAGFSIGGSMATYLACATPEAFAAYAPVSGSFWRPHPARCAGPVRLLHTHGWTDGTVPLEGRLLRGDSLEDMGAVAQGDVWQAMEIWRRTNGCRLQPRHFAETGPYWRRAWDACEGGSLDFALFYGGHGIPPGWAEMTLDWFEGARLGE</sequence>
<feature type="domain" description="Xaa-Pro dipeptidyl-peptidase-like" evidence="4">
    <location>
        <begin position="42"/>
        <end position="203"/>
    </location>
</feature>
<reference evidence="5 6" key="1">
    <citation type="submission" date="2014-01" db="EMBL/GenBank/DDBJ databases">
        <title>Roseivivax isoporae LMG 25204 Genome Sequencing.</title>
        <authorList>
            <person name="Lai Q."/>
            <person name="Li G."/>
            <person name="Shao Z."/>
        </authorList>
    </citation>
    <scope>NUCLEOTIDE SEQUENCE [LARGE SCALE GENOMIC DNA]</scope>
    <source>
        <strain evidence="5 6">LMG 25204</strain>
    </source>
</reference>
<proteinExistence type="predicted"/>